<keyword evidence="3" id="KW-1185">Reference proteome</keyword>
<feature type="region of interest" description="Disordered" evidence="1">
    <location>
        <begin position="76"/>
        <end position="141"/>
    </location>
</feature>
<accession>A0AAD9TQI8</accession>
<feature type="compositionally biased region" description="Basic and acidic residues" evidence="1">
    <location>
        <begin position="76"/>
        <end position="86"/>
    </location>
</feature>
<gene>
    <name evidence="2" type="ORF">Ddye_028199</name>
</gene>
<evidence type="ECO:0000256" key="1">
    <source>
        <dbReference type="SAM" id="MobiDB-lite"/>
    </source>
</evidence>
<sequence length="141" mass="17212">MFYKNVEWRRRTIRCLLLKKLSIVERELLEEKFYNDDLDIRRNIFGRNKTESDRRGKYFEGYDNYNFGNDDERFRLNGKMDNRRNSMNDGSRSSRGSHGDNREAKWDKYDGRRMNNKEDDAQFRSNGKMDNIRDSVMNDRR</sequence>
<feature type="compositionally biased region" description="Basic and acidic residues" evidence="1">
    <location>
        <begin position="97"/>
        <end position="122"/>
    </location>
</feature>
<dbReference type="Proteomes" id="UP001280121">
    <property type="component" value="Unassembled WGS sequence"/>
</dbReference>
<proteinExistence type="predicted"/>
<evidence type="ECO:0000313" key="2">
    <source>
        <dbReference type="EMBL" id="KAK2640404.1"/>
    </source>
</evidence>
<protein>
    <submittedName>
        <fullName evidence="2">Uncharacterized protein</fullName>
    </submittedName>
</protein>
<comment type="caution">
    <text evidence="2">The sequence shown here is derived from an EMBL/GenBank/DDBJ whole genome shotgun (WGS) entry which is preliminary data.</text>
</comment>
<evidence type="ECO:0000313" key="3">
    <source>
        <dbReference type="Proteomes" id="UP001280121"/>
    </source>
</evidence>
<reference evidence="2" key="1">
    <citation type="journal article" date="2023" name="Plant J.">
        <title>Genome sequences and population genomics provide insights into the demographic history, inbreeding, and mutation load of two 'living fossil' tree species of Dipteronia.</title>
        <authorList>
            <person name="Feng Y."/>
            <person name="Comes H.P."/>
            <person name="Chen J."/>
            <person name="Zhu S."/>
            <person name="Lu R."/>
            <person name="Zhang X."/>
            <person name="Li P."/>
            <person name="Qiu J."/>
            <person name="Olsen K.M."/>
            <person name="Qiu Y."/>
        </authorList>
    </citation>
    <scope>NUCLEOTIDE SEQUENCE</scope>
    <source>
        <strain evidence="2">KIB01</strain>
    </source>
</reference>
<name>A0AAD9TQI8_9ROSI</name>
<dbReference type="AlphaFoldDB" id="A0AAD9TQI8"/>
<dbReference type="EMBL" id="JANJYI010000008">
    <property type="protein sequence ID" value="KAK2640404.1"/>
    <property type="molecule type" value="Genomic_DNA"/>
</dbReference>
<feature type="compositionally biased region" description="Basic and acidic residues" evidence="1">
    <location>
        <begin position="130"/>
        <end position="141"/>
    </location>
</feature>
<organism evidence="2 3">
    <name type="scientific">Dipteronia dyeriana</name>
    <dbReference type="NCBI Taxonomy" id="168575"/>
    <lineage>
        <taxon>Eukaryota</taxon>
        <taxon>Viridiplantae</taxon>
        <taxon>Streptophyta</taxon>
        <taxon>Embryophyta</taxon>
        <taxon>Tracheophyta</taxon>
        <taxon>Spermatophyta</taxon>
        <taxon>Magnoliopsida</taxon>
        <taxon>eudicotyledons</taxon>
        <taxon>Gunneridae</taxon>
        <taxon>Pentapetalae</taxon>
        <taxon>rosids</taxon>
        <taxon>malvids</taxon>
        <taxon>Sapindales</taxon>
        <taxon>Sapindaceae</taxon>
        <taxon>Hippocastanoideae</taxon>
        <taxon>Acereae</taxon>
        <taxon>Dipteronia</taxon>
    </lineage>
</organism>